<dbReference type="Proteomes" id="UP001428817">
    <property type="component" value="Unassembled WGS sequence"/>
</dbReference>
<evidence type="ECO:0000256" key="1">
    <source>
        <dbReference type="ARBA" id="ARBA00004651"/>
    </source>
</evidence>
<feature type="transmembrane region" description="Helical" evidence="10">
    <location>
        <begin position="150"/>
        <end position="172"/>
    </location>
</feature>
<reference evidence="13" key="1">
    <citation type="journal article" date="2019" name="Int. J. Syst. Evol. Microbiol.">
        <title>The Global Catalogue of Microorganisms (GCM) 10K type strain sequencing project: providing services to taxonomists for standard genome sequencing and annotation.</title>
        <authorList>
            <consortium name="The Broad Institute Genomics Platform"/>
            <consortium name="The Broad Institute Genome Sequencing Center for Infectious Disease"/>
            <person name="Wu L."/>
            <person name="Ma J."/>
        </authorList>
    </citation>
    <scope>NUCLEOTIDE SEQUENCE [LARGE SCALE GENOMIC DNA]</scope>
    <source>
        <strain evidence="13">JCM 18303</strain>
    </source>
</reference>
<sequence>MNVLPLIALVLGSLAVAWVCRRREVAPTLVLVVVGIAVSFIPGVPDFRIEPEVVLLLVLTPLLYSAALDSSYLGFRANIRAIGLLAVGLVVFTTAAVGLVAWWLVPGLPLPAALVLGAVVAPPDAVAAVAVGRRLGLPRRVMTILAGESLVNDATALTLFRVAVAAAAGAGVSLMSGVGMFLLAGVGGAAIGLGVGWVVHRVRVRLADPPIESALGLAVPFAVYIIAEEAHTSGLLAVVATGLYLGHKAPETGYATRLQDEAVWRASDTVLESVVFALIGLQLTSVVRELSGGSGYGAAGPLLLVGLALTAVAVLARVAWVYPATYLPRLVSKKLRRRDPLPNWRTPAVISWAGMRGVVSLAAAFAITPGVPYREALIFLAFVVTVATLMLHGMTLPWVIRRLGVRGEESAADALAEAQAQHEAGRAAVARLDELGQDPGVAQRTVDKLRYMAQMRTNSSWERLGRSAEEAGESPAAAHRRLRREMVAAEREVFIQHRDEGRIDDEVLRRVLRELDLEEAMLSRDD</sequence>
<evidence type="ECO:0000256" key="4">
    <source>
        <dbReference type="ARBA" id="ARBA00022692"/>
    </source>
</evidence>
<feature type="transmembrane region" description="Helical" evidence="10">
    <location>
        <begin position="262"/>
        <end position="283"/>
    </location>
</feature>
<evidence type="ECO:0000256" key="3">
    <source>
        <dbReference type="ARBA" id="ARBA00022475"/>
    </source>
</evidence>
<keyword evidence="3 10" id="KW-1003">Cell membrane</keyword>
<evidence type="ECO:0000256" key="5">
    <source>
        <dbReference type="ARBA" id="ARBA00022989"/>
    </source>
</evidence>
<keyword evidence="6 10" id="KW-0915">Sodium</keyword>
<dbReference type="InterPro" id="IPR018422">
    <property type="entry name" value="Cation/H_exchanger_CPA1"/>
</dbReference>
<feature type="transmembrane region" description="Helical" evidence="10">
    <location>
        <begin position="377"/>
        <end position="400"/>
    </location>
</feature>
<feature type="transmembrane region" description="Helical" evidence="10">
    <location>
        <begin position="303"/>
        <end position="327"/>
    </location>
</feature>
<keyword evidence="4 10" id="KW-0812">Transmembrane</keyword>
<gene>
    <name evidence="12" type="ORF">GCM10023321_66980</name>
</gene>
<comment type="function">
    <text evidence="10">Na(+)/H(+) antiporter that extrudes sodium in exchange for external protons.</text>
</comment>
<dbReference type="InterPro" id="IPR004705">
    <property type="entry name" value="Cation/H_exchanger_CPA1_bac"/>
</dbReference>
<accession>A0ABP9R143</accession>
<dbReference type="Pfam" id="PF00999">
    <property type="entry name" value="Na_H_Exchanger"/>
    <property type="match status" value="1"/>
</dbReference>
<feature type="domain" description="Cation/H+ exchanger transmembrane" evidence="11">
    <location>
        <begin position="14"/>
        <end position="401"/>
    </location>
</feature>
<dbReference type="PANTHER" id="PTHR10110">
    <property type="entry name" value="SODIUM/HYDROGEN EXCHANGER"/>
    <property type="match status" value="1"/>
</dbReference>
<name>A0ABP9R143_9PSEU</name>
<feature type="transmembrane region" description="Helical" evidence="10">
    <location>
        <begin position="53"/>
        <end position="75"/>
    </location>
</feature>
<feature type="transmembrane region" description="Helical" evidence="10">
    <location>
        <begin position="348"/>
        <end position="371"/>
    </location>
</feature>
<dbReference type="NCBIfam" id="TIGR00831">
    <property type="entry name" value="a_cpa1"/>
    <property type="match status" value="1"/>
</dbReference>
<keyword evidence="10" id="KW-0050">Antiport</keyword>
<dbReference type="Gene3D" id="6.10.140.1330">
    <property type="match status" value="1"/>
</dbReference>
<dbReference type="EMBL" id="BAABJP010000043">
    <property type="protein sequence ID" value="GAA5170180.1"/>
    <property type="molecule type" value="Genomic_DNA"/>
</dbReference>
<keyword evidence="13" id="KW-1185">Reference proteome</keyword>
<evidence type="ECO:0000259" key="11">
    <source>
        <dbReference type="Pfam" id="PF00999"/>
    </source>
</evidence>
<evidence type="ECO:0000256" key="6">
    <source>
        <dbReference type="ARBA" id="ARBA00023053"/>
    </source>
</evidence>
<feature type="transmembrane region" description="Helical" evidence="10">
    <location>
        <begin position="110"/>
        <end position="130"/>
    </location>
</feature>
<evidence type="ECO:0000256" key="9">
    <source>
        <dbReference type="ARBA" id="ARBA00023201"/>
    </source>
</evidence>
<feature type="transmembrane region" description="Helical" evidence="10">
    <location>
        <begin position="82"/>
        <end position="104"/>
    </location>
</feature>
<keyword evidence="5 10" id="KW-1133">Transmembrane helix</keyword>
<evidence type="ECO:0000313" key="12">
    <source>
        <dbReference type="EMBL" id="GAA5170180.1"/>
    </source>
</evidence>
<dbReference type="PANTHER" id="PTHR10110:SF86">
    <property type="entry name" value="SODIUM_HYDROGEN EXCHANGER 7"/>
    <property type="match status" value="1"/>
</dbReference>
<comment type="caution">
    <text evidence="10">Lacks conserved residue(s) required for the propagation of feature annotation.</text>
</comment>
<keyword evidence="2 10" id="KW-0813">Transport</keyword>
<dbReference type="RefSeq" id="WP_185063570.1">
    <property type="nucleotide sequence ID" value="NZ_BAABJP010000043.1"/>
</dbReference>
<comment type="caution">
    <text evidence="12">The sequence shown here is derived from an EMBL/GenBank/DDBJ whole genome shotgun (WGS) entry which is preliminary data.</text>
</comment>
<protein>
    <submittedName>
        <fullName evidence="12">Na+/H+ antiporter</fullName>
    </submittedName>
</protein>
<evidence type="ECO:0000256" key="2">
    <source>
        <dbReference type="ARBA" id="ARBA00022448"/>
    </source>
</evidence>
<comment type="subcellular location">
    <subcellularLocation>
        <location evidence="1 10">Cell membrane</location>
        <topology evidence="1 10">Multi-pass membrane protein</topology>
    </subcellularLocation>
</comment>
<proteinExistence type="inferred from homology"/>
<keyword evidence="9 10" id="KW-0739">Sodium transport</keyword>
<evidence type="ECO:0000256" key="10">
    <source>
        <dbReference type="RuleBase" id="RU366002"/>
    </source>
</evidence>
<keyword evidence="8 10" id="KW-0472">Membrane</keyword>
<organism evidence="12 13">
    <name type="scientific">Pseudonocardia eucalypti</name>
    <dbReference type="NCBI Taxonomy" id="648755"/>
    <lineage>
        <taxon>Bacteria</taxon>
        <taxon>Bacillati</taxon>
        <taxon>Actinomycetota</taxon>
        <taxon>Actinomycetes</taxon>
        <taxon>Pseudonocardiales</taxon>
        <taxon>Pseudonocardiaceae</taxon>
        <taxon>Pseudonocardia</taxon>
    </lineage>
</organism>
<evidence type="ECO:0000313" key="13">
    <source>
        <dbReference type="Proteomes" id="UP001428817"/>
    </source>
</evidence>
<evidence type="ECO:0000256" key="8">
    <source>
        <dbReference type="ARBA" id="ARBA00023136"/>
    </source>
</evidence>
<dbReference type="InterPro" id="IPR006153">
    <property type="entry name" value="Cation/H_exchanger_TM"/>
</dbReference>
<evidence type="ECO:0000256" key="7">
    <source>
        <dbReference type="ARBA" id="ARBA00023065"/>
    </source>
</evidence>
<keyword evidence="7 10" id="KW-0406">Ion transport</keyword>
<feature type="transmembrane region" description="Helical" evidence="10">
    <location>
        <begin position="178"/>
        <end position="199"/>
    </location>
</feature>
<comment type="similarity">
    <text evidence="10">Belongs to the monovalent cation:proton antiporter 1 (CPA1) transporter (TC 2.A.36) family.</text>
</comment>